<accession>A0A915PUA8</accession>
<proteinExistence type="predicted"/>
<dbReference type="WBParaSite" id="sdigi.contig446.g8377.t1">
    <property type="protein sequence ID" value="sdigi.contig446.g8377.t1"/>
    <property type="gene ID" value="sdigi.contig446.g8377"/>
</dbReference>
<evidence type="ECO:0000313" key="3">
    <source>
        <dbReference type="WBParaSite" id="sdigi.contig446.g8377.t1"/>
    </source>
</evidence>
<evidence type="ECO:0000313" key="2">
    <source>
        <dbReference type="Proteomes" id="UP000887581"/>
    </source>
</evidence>
<evidence type="ECO:0000256" key="1">
    <source>
        <dbReference type="SAM" id="SignalP"/>
    </source>
</evidence>
<reference evidence="3" key="1">
    <citation type="submission" date="2022-11" db="UniProtKB">
        <authorList>
            <consortium name="WormBaseParasite"/>
        </authorList>
    </citation>
    <scope>IDENTIFICATION</scope>
</reference>
<sequence length="837" mass="97341">MQFTTSTTILNFLTLTNSLFTRTEAASRIYSTITVADFFDMQAKCFNPLNGTIYKPTYNYCIYGIKYYENSTGFNDVLYFNDPNFPWDRSDILPEEFEKAAQPLCDELHTYARRNAQHNILYYAAWVLTTKNTYDDIFFLCCKPCPMAKTEAQWRIILKLHFLIRRQYSLMKNYVLHEVTNHADGNQFYLDENYYITNRMLEINNHAKTCRGKNFRSVPITSNNNVCFVTASDFFGRISLYERQTEQMFDRTAPENVHLGPYSAANMKYMKNLKCRIQYSSLEDNECMVWMTYDKYGYECCCYGNLIGNCQDRISSTIIVGPEQLTAYNEFMACAPANSTNAKYTYKYDAETKKITLHGKMEDILDGIRSRSASKPGLSFLADQIAVGCHRYSNWDIRLADIVKMRCIQLIPLMDLCPPNVSLATNHFEALCCCNHQTFCNYNGLVLNKLNGKTHYYCKYNSQYQFLFNDLFLIDKSKSRSCLLHYIDNTTLSDLDFHLPRSGLVLFQQPGNAFYPIDFSYALLENEKCRYIEVEVNLNYTNLRSCQEATMFETNYMPLKIFACRCRTKINSKIPCDEKMTSKIGNIASRWPLSNLTQCVQYGRQKLQDMLRQTQRVFLTHTSYCYTEMTLRARGKEIEFYVSGGGVTRATVNNVRKYLDHIAYAMWYLTGSDTSLCAPSQRRKAYCFCRLYDNHMNACNEFAQERAKLQKMLMTREFLFTVRKEHPNTLSNHLIKKGETWCHSPDVYGTLDIDLESEDVITGGKCVHTKPELWEVDDDRIFCVEIKNLEDECVSKVTDTEHLAKNRLLCCCRSKCERTGFIIQTLAKKIADHLDTY</sequence>
<protein>
    <submittedName>
        <fullName evidence="3">Uncharacterized protein</fullName>
    </submittedName>
</protein>
<keyword evidence="1" id="KW-0732">Signal</keyword>
<dbReference type="AlphaFoldDB" id="A0A915PUA8"/>
<organism evidence="2 3">
    <name type="scientific">Setaria digitata</name>
    <dbReference type="NCBI Taxonomy" id="48799"/>
    <lineage>
        <taxon>Eukaryota</taxon>
        <taxon>Metazoa</taxon>
        <taxon>Ecdysozoa</taxon>
        <taxon>Nematoda</taxon>
        <taxon>Chromadorea</taxon>
        <taxon>Rhabditida</taxon>
        <taxon>Spirurina</taxon>
        <taxon>Spiruromorpha</taxon>
        <taxon>Filarioidea</taxon>
        <taxon>Setariidae</taxon>
        <taxon>Setaria</taxon>
    </lineage>
</organism>
<keyword evidence="2" id="KW-1185">Reference proteome</keyword>
<dbReference type="Proteomes" id="UP000887581">
    <property type="component" value="Unplaced"/>
</dbReference>
<name>A0A915PUA8_9BILA</name>
<feature type="signal peptide" evidence="1">
    <location>
        <begin position="1"/>
        <end position="25"/>
    </location>
</feature>
<feature type="chain" id="PRO_5036974658" evidence="1">
    <location>
        <begin position="26"/>
        <end position="837"/>
    </location>
</feature>